<protein>
    <submittedName>
        <fullName evidence="2">Nuclear transport factor 2 family protein</fullName>
    </submittedName>
</protein>
<comment type="caution">
    <text evidence="2">The sequence shown here is derived from an EMBL/GenBank/DDBJ whole genome shotgun (WGS) entry which is preliminary data.</text>
</comment>
<keyword evidence="3" id="KW-1185">Reference proteome</keyword>
<dbReference type="EMBL" id="JBHSDI010000001">
    <property type="protein sequence ID" value="MFC4257676.1"/>
    <property type="molecule type" value="Genomic_DNA"/>
</dbReference>
<sequence length="133" mass="15122">MSVKDEAVTIVSNFLEASMTPDPELAATFMAPDVKITFTGGREMADPQAITAFNKGRYAWVKKALGTFDWTEHEDHTVVYSNGTLYGEWPDGRPFSGNRYLDRFEVRNGRIVRMDVWNDSAEWILSPELNRQA</sequence>
<reference evidence="3" key="1">
    <citation type="journal article" date="2019" name="Int. J. Syst. Evol. Microbiol.">
        <title>The Global Catalogue of Microorganisms (GCM) 10K type strain sequencing project: providing services to taxonomists for standard genome sequencing and annotation.</title>
        <authorList>
            <consortium name="The Broad Institute Genomics Platform"/>
            <consortium name="The Broad Institute Genome Sequencing Center for Infectious Disease"/>
            <person name="Wu L."/>
            <person name="Ma J."/>
        </authorList>
    </citation>
    <scope>NUCLEOTIDE SEQUENCE [LARGE SCALE GENOMIC DNA]</scope>
    <source>
        <strain evidence="3">CECT 7297</strain>
    </source>
</reference>
<dbReference type="SUPFAM" id="SSF54427">
    <property type="entry name" value="NTF2-like"/>
    <property type="match status" value="1"/>
</dbReference>
<dbReference type="RefSeq" id="WP_379884920.1">
    <property type="nucleotide sequence ID" value="NZ_JBHSDI010000001.1"/>
</dbReference>
<evidence type="ECO:0000313" key="2">
    <source>
        <dbReference type="EMBL" id="MFC4257676.1"/>
    </source>
</evidence>
<proteinExistence type="predicted"/>
<name>A0ABV8QBG7_9GAMM</name>
<gene>
    <name evidence="2" type="ORF">ACFOZ5_01385</name>
</gene>
<accession>A0ABV8QBG7</accession>
<dbReference type="InterPro" id="IPR037401">
    <property type="entry name" value="SnoaL-like"/>
</dbReference>
<evidence type="ECO:0000313" key="3">
    <source>
        <dbReference type="Proteomes" id="UP001595798"/>
    </source>
</evidence>
<dbReference type="Pfam" id="PF12680">
    <property type="entry name" value="SnoaL_2"/>
    <property type="match status" value="1"/>
</dbReference>
<dbReference type="Proteomes" id="UP001595798">
    <property type="component" value="Unassembled WGS sequence"/>
</dbReference>
<dbReference type="InterPro" id="IPR032710">
    <property type="entry name" value="NTF2-like_dom_sf"/>
</dbReference>
<dbReference type="Gene3D" id="3.10.450.50">
    <property type="match status" value="1"/>
</dbReference>
<evidence type="ECO:0000259" key="1">
    <source>
        <dbReference type="Pfam" id="PF12680"/>
    </source>
</evidence>
<organism evidence="2 3">
    <name type="scientific">Marinobacter lacisalsi</name>
    <dbReference type="NCBI Taxonomy" id="475979"/>
    <lineage>
        <taxon>Bacteria</taxon>
        <taxon>Pseudomonadati</taxon>
        <taxon>Pseudomonadota</taxon>
        <taxon>Gammaproteobacteria</taxon>
        <taxon>Pseudomonadales</taxon>
        <taxon>Marinobacteraceae</taxon>
        <taxon>Marinobacter</taxon>
    </lineage>
</organism>
<feature type="domain" description="SnoaL-like" evidence="1">
    <location>
        <begin position="11"/>
        <end position="114"/>
    </location>
</feature>